<keyword evidence="3" id="KW-1185">Reference proteome</keyword>
<dbReference type="InterPro" id="IPR051783">
    <property type="entry name" value="NAD(P)-dependent_oxidoreduct"/>
</dbReference>
<dbReference type="Pfam" id="PF01370">
    <property type="entry name" value="Epimerase"/>
    <property type="match status" value="1"/>
</dbReference>
<reference evidence="2 3" key="1">
    <citation type="submission" date="2021-05" db="EMBL/GenBank/DDBJ databases">
        <title>Ecology and evolution of chlamydial symbionts of arthropods.</title>
        <authorList>
            <person name="Halter T."/>
            <person name="Sixt B.S."/>
            <person name="Toenshoff E.R."/>
            <person name="Koestlbacher S."/>
            <person name="Schulz F."/>
            <person name="Kostanjsek R."/>
            <person name="Collingro A."/>
            <person name="Hendrickx F."/>
            <person name="Horn M."/>
        </authorList>
    </citation>
    <scope>NUCLEOTIDE SEQUENCE [LARGE SCALE GENOMIC DNA]</scope>
    <source>
        <strain evidence="2 3">15C</strain>
    </source>
</reference>
<evidence type="ECO:0000259" key="1">
    <source>
        <dbReference type="Pfam" id="PF01370"/>
    </source>
</evidence>
<dbReference type="SUPFAM" id="SSF51735">
    <property type="entry name" value="NAD(P)-binding Rossmann-fold domains"/>
    <property type="match status" value="1"/>
</dbReference>
<evidence type="ECO:0000313" key="2">
    <source>
        <dbReference type="EMBL" id="QZA58588.1"/>
    </source>
</evidence>
<dbReference type="InterPro" id="IPR036291">
    <property type="entry name" value="NAD(P)-bd_dom_sf"/>
</dbReference>
<sequence>MGAGYVGEKLLRHLQAQKHQLSITTTRKERVGPLSCYGQSVLLPREDKAFKELLDSCDGIIILVAPKNLQSYEEVYLQTAKKIFFALKNRKKPFYLLYTSSTSVCEGQKNEWVTEDMELYPKSESAKILLEAEYYYLSCNASACILRLGGIYGPKRELLDRVKRFSGKTMPSTGEEPTNHIHLEDIIAAVLFCLNHSLKGIYHLVNDDHTSRKKLYSHLCQLAGIPCPIWGKDLPKSSYKVCNQKIKSMGFTFKHPKIQRT</sequence>
<dbReference type="EMBL" id="CP075585">
    <property type="protein sequence ID" value="QZA58588.1"/>
    <property type="molecule type" value="Genomic_DNA"/>
</dbReference>
<dbReference type="PANTHER" id="PTHR48079:SF6">
    <property type="entry name" value="NAD(P)-BINDING DOMAIN-CONTAINING PROTEIN-RELATED"/>
    <property type="match status" value="1"/>
</dbReference>
<organism evidence="2 3">
    <name type="scientific">Candidatus Rhabdochlamydia porcellionis</name>
    <dbReference type="NCBI Taxonomy" id="225148"/>
    <lineage>
        <taxon>Bacteria</taxon>
        <taxon>Pseudomonadati</taxon>
        <taxon>Chlamydiota</taxon>
        <taxon>Chlamydiia</taxon>
        <taxon>Parachlamydiales</taxon>
        <taxon>Candidatus Rhabdochlamydiaceae</taxon>
        <taxon>Candidatus Rhabdochlamydia</taxon>
    </lineage>
</organism>
<dbReference type="Gene3D" id="3.40.50.720">
    <property type="entry name" value="NAD(P)-binding Rossmann-like Domain"/>
    <property type="match status" value="1"/>
</dbReference>
<feature type="domain" description="NAD-dependent epimerase/dehydratase" evidence="1">
    <location>
        <begin position="2"/>
        <end position="197"/>
    </location>
</feature>
<dbReference type="Proteomes" id="UP000822862">
    <property type="component" value="Chromosome"/>
</dbReference>
<protein>
    <submittedName>
        <fullName evidence="2">Protein YeeZ</fullName>
    </submittedName>
</protein>
<dbReference type="InterPro" id="IPR001509">
    <property type="entry name" value="Epimerase_deHydtase"/>
</dbReference>
<dbReference type="PANTHER" id="PTHR48079">
    <property type="entry name" value="PROTEIN YEEZ"/>
    <property type="match status" value="1"/>
</dbReference>
<proteinExistence type="predicted"/>
<name>A0ABX8YZQ5_9BACT</name>
<gene>
    <name evidence="2" type="ORF">RHAB15C_0000464</name>
</gene>
<evidence type="ECO:0000313" key="3">
    <source>
        <dbReference type="Proteomes" id="UP000822862"/>
    </source>
</evidence>
<accession>A0ABX8YZQ5</accession>